<accession>A0ABN7S817</accession>
<dbReference type="InterPro" id="IPR033351">
    <property type="entry name" value="POC5"/>
</dbReference>
<feature type="compositionally biased region" description="Basic and acidic residues" evidence="12">
    <location>
        <begin position="75"/>
        <end position="84"/>
    </location>
</feature>
<evidence type="ECO:0000256" key="8">
    <source>
        <dbReference type="ARBA" id="ARBA00023306"/>
    </source>
</evidence>
<evidence type="ECO:0000256" key="5">
    <source>
        <dbReference type="ARBA" id="ARBA00022737"/>
    </source>
</evidence>
<comment type="subcellular location">
    <subcellularLocation>
        <location evidence="1">Cytoplasm</location>
        <location evidence="1">Cytoskeleton</location>
        <location evidence="1">Microtubule organizing center</location>
        <location evidence="1">Centrosome</location>
        <location evidence="1">Centriole</location>
    </subcellularLocation>
</comment>
<feature type="region of interest" description="Disordered" evidence="12">
    <location>
        <begin position="425"/>
        <end position="500"/>
    </location>
</feature>
<evidence type="ECO:0000256" key="1">
    <source>
        <dbReference type="ARBA" id="ARBA00004114"/>
    </source>
</evidence>
<name>A0ABN7S817_OIKDI</name>
<evidence type="ECO:0000256" key="4">
    <source>
        <dbReference type="ARBA" id="ARBA00022490"/>
    </source>
</evidence>
<evidence type="ECO:0000256" key="2">
    <source>
        <dbReference type="ARBA" id="ARBA00010411"/>
    </source>
</evidence>
<proteinExistence type="inferred from homology"/>
<comment type="function">
    <text evidence="10">Essential for the assembly of the distal half of centrioles, required for centriole elongation. Acts as a negative regulator of centriole elongation.</text>
</comment>
<dbReference type="PANTHER" id="PTHR28618">
    <property type="entry name" value="CENTROSOMAL PROTEIN POC5"/>
    <property type="match status" value="1"/>
</dbReference>
<evidence type="ECO:0000256" key="12">
    <source>
        <dbReference type="SAM" id="MobiDB-lite"/>
    </source>
</evidence>
<feature type="coiled-coil region" evidence="11">
    <location>
        <begin position="310"/>
        <end position="344"/>
    </location>
</feature>
<keyword evidence="8" id="KW-0131">Cell cycle</keyword>
<keyword evidence="4" id="KW-0963">Cytoplasm</keyword>
<feature type="region of interest" description="Disordered" evidence="12">
    <location>
        <begin position="367"/>
        <end position="397"/>
    </location>
</feature>
<protein>
    <recommendedName>
        <fullName evidence="3">Centrosomal protein POC5</fullName>
    </recommendedName>
    <alternativeName>
        <fullName evidence="9">Protein of centriole 5</fullName>
    </alternativeName>
</protein>
<keyword evidence="5" id="KW-0677">Repeat</keyword>
<evidence type="ECO:0000256" key="11">
    <source>
        <dbReference type="SAM" id="Coils"/>
    </source>
</evidence>
<comment type="similarity">
    <text evidence="2">Belongs to the POC5 family.</text>
</comment>
<dbReference type="EMBL" id="OU015568">
    <property type="protein sequence ID" value="CAG5091332.1"/>
    <property type="molecule type" value="Genomic_DNA"/>
</dbReference>
<feature type="compositionally biased region" description="Polar residues" evidence="12">
    <location>
        <begin position="375"/>
        <end position="397"/>
    </location>
</feature>
<gene>
    <name evidence="13" type="ORF">OKIOD_LOCUS4536</name>
</gene>
<evidence type="ECO:0000313" key="13">
    <source>
        <dbReference type="EMBL" id="CAG5091332.1"/>
    </source>
</evidence>
<sequence>MSDKEEEHLVDEATYSIEAQPRPVPQPVAGPRDTHQAIADGQDSFLVELALSQDSLEDISDQSSQGDAPDTPDTIVRDEPRMTDENEESTTEYDYESLENSRTSFGQPYPSGSENQERVFTRNTLESEDITSRLQPLIPSGAPSFIADVFEKVIPELQQSLDAEYKRSQSQLEIEHKARLQSLHSQHHHQQFELYEKVIALQDQVQKLEDELKTRNKIVDNLSRIVIRKMEERTIAEVLAHWRQQCELRREEKKRLKMVEELHRRNTLRKYINLWKNSIKSKWKAKVEKVCKERATEICIKLKDDLTCQINKLEQEVKTRDEILEKMEKKHGNVEENLSKALMRGICALNMEAMSVLQKPHVDGHPSIENLEFGGSNQQRTAGGYPLSNSSGSRQNSIVNSIAPQPRAAAVASNVYLDTVRNSSEFTGSMAGTRGRVAPKPSKGPVTYKHDPRDGAPRRVREPRKPNEPWKPVGSKTKREPEQQRPSTAPRHGFTAVKHY</sequence>
<keyword evidence="6 11" id="KW-0175">Coiled coil</keyword>
<feature type="compositionally biased region" description="Polar residues" evidence="12">
    <location>
        <begin position="98"/>
        <end position="114"/>
    </location>
</feature>
<evidence type="ECO:0000256" key="3">
    <source>
        <dbReference type="ARBA" id="ARBA00014910"/>
    </source>
</evidence>
<feature type="compositionally biased region" description="Basic and acidic residues" evidence="12">
    <location>
        <begin position="448"/>
        <end position="468"/>
    </location>
</feature>
<dbReference type="PANTHER" id="PTHR28618:SF1">
    <property type="entry name" value="CENTROSOMAL PROTEIN POC5"/>
    <property type="match status" value="1"/>
</dbReference>
<keyword evidence="7" id="KW-0206">Cytoskeleton</keyword>
<feature type="compositionally biased region" description="Acidic residues" evidence="12">
    <location>
        <begin position="85"/>
        <end position="97"/>
    </location>
</feature>
<evidence type="ECO:0000256" key="6">
    <source>
        <dbReference type="ARBA" id="ARBA00023054"/>
    </source>
</evidence>
<evidence type="ECO:0000256" key="10">
    <source>
        <dbReference type="ARBA" id="ARBA00049959"/>
    </source>
</evidence>
<reference evidence="13 14" key="1">
    <citation type="submission" date="2021-04" db="EMBL/GenBank/DDBJ databases">
        <authorList>
            <person name="Bliznina A."/>
        </authorList>
    </citation>
    <scope>NUCLEOTIDE SEQUENCE [LARGE SCALE GENOMIC DNA]</scope>
</reference>
<keyword evidence="14" id="KW-1185">Reference proteome</keyword>
<organism evidence="13 14">
    <name type="scientific">Oikopleura dioica</name>
    <name type="common">Tunicate</name>
    <dbReference type="NCBI Taxonomy" id="34765"/>
    <lineage>
        <taxon>Eukaryota</taxon>
        <taxon>Metazoa</taxon>
        <taxon>Chordata</taxon>
        <taxon>Tunicata</taxon>
        <taxon>Appendicularia</taxon>
        <taxon>Copelata</taxon>
        <taxon>Oikopleuridae</taxon>
        <taxon>Oikopleura</taxon>
    </lineage>
</organism>
<dbReference type="Proteomes" id="UP001158576">
    <property type="component" value="Chromosome PAR"/>
</dbReference>
<feature type="compositionally biased region" description="Basic and acidic residues" evidence="12">
    <location>
        <begin position="1"/>
        <end position="11"/>
    </location>
</feature>
<feature type="region of interest" description="Disordered" evidence="12">
    <location>
        <begin position="1"/>
        <end position="117"/>
    </location>
</feature>
<feature type="coiled-coil region" evidence="11">
    <location>
        <begin position="191"/>
        <end position="225"/>
    </location>
</feature>
<evidence type="ECO:0000256" key="7">
    <source>
        <dbReference type="ARBA" id="ARBA00023212"/>
    </source>
</evidence>
<evidence type="ECO:0000256" key="9">
    <source>
        <dbReference type="ARBA" id="ARBA00031694"/>
    </source>
</evidence>
<evidence type="ECO:0000313" key="14">
    <source>
        <dbReference type="Proteomes" id="UP001158576"/>
    </source>
</evidence>